<evidence type="ECO:0000313" key="2">
    <source>
        <dbReference type="Proteomes" id="UP001164250"/>
    </source>
</evidence>
<gene>
    <name evidence="1" type="ORF">Patl1_06861</name>
</gene>
<reference evidence="2" key="1">
    <citation type="journal article" date="2023" name="G3 (Bethesda)">
        <title>Genome assembly and association tests identify interacting loci associated with vigor, precocity, and sex in interspecific pistachio rootstocks.</title>
        <authorList>
            <person name="Palmer W."/>
            <person name="Jacygrad E."/>
            <person name="Sagayaradj S."/>
            <person name="Cavanaugh K."/>
            <person name="Han R."/>
            <person name="Bertier L."/>
            <person name="Beede B."/>
            <person name="Kafkas S."/>
            <person name="Golino D."/>
            <person name="Preece J."/>
            <person name="Michelmore R."/>
        </authorList>
    </citation>
    <scope>NUCLEOTIDE SEQUENCE [LARGE SCALE GENOMIC DNA]</scope>
</reference>
<keyword evidence="2" id="KW-1185">Reference proteome</keyword>
<comment type="caution">
    <text evidence="1">The sequence shown here is derived from an EMBL/GenBank/DDBJ whole genome shotgun (WGS) entry which is preliminary data.</text>
</comment>
<name>A0ACC1AI58_9ROSI</name>
<dbReference type="Proteomes" id="UP001164250">
    <property type="component" value="Chromosome 10"/>
</dbReference>
<protein>
    <submittedName>
        <fullName evidence="1">Uncharacterized protein</fullName>
    </submittedName>
</protein>
<organism evidence="1 2">
    <name type="scientific">Pistacia atlantica</name>
    <dbReference type="NCBI Taxonomy" id="434234"/>
    <lineage>
        <taxon>Eukaryota</taxon>
        <taxon>Viridiplantae</taxon>
        <taxon>Streptophyta</taxon>
        <taxon>Embryophyta</taxon>
        <taxon>Tracheophyta</taxon>
        <taxon>Spermatophyta</taxon>
        <taxon>Magnoliopsida</taxon>
        <taxon>eudicotyledons</taxon>
        <taxon>Gunneridae</taxon>
        <taxon>Pentapetalae</taxon>
        <taxon>rosids</taxon>
        <taxon>malvids</taxon>
        <taxon>Sapindales</taxon>
        <taxon>Anacardiaceae</taxon>
        <taxon>Pistacia</taxon>
    </lineage>
</organism>
<evidence type="ECO:0000313" key="1">
    <source>
        <dbReference type="EMBL" id="KAJ0086354.1"/>
    </source>
</evidence>
<sequence length="680" mass="77400">MKEMNEFEVAELEEKEEADDEDFENENENDDGEEEEGEDEEYVFRFNSGVNPLDLTENNSSGLQTYQQFERLEYEALAERKRKRKRQDETNTTTQSEDNVGGMSMDEFMETFNFGYFRRKSRKLNKKRGRRKGSKNKHSPEVTKLLGEATLHYAHGRFEQAVSALNKVILLAPNLPDSYHTLGLIHDTLGDKNKACHFYVVAAILSPKDSSLWKELLVWSLEKGNTGLARYCLDKAIKADPKDISLRFYIASFYVELGDFERAAESYEQIHKLCPDDIEALKTGAKLYIKCGKIERSVGILEDYLKDHPSEVDLSVIDQLVDILMSSNAHDKALQHIEHAHMVYFSGKEVPLNLKIKAGICHIQLGNMEHAEVVENEVILVIVVVVADEGSHNAVNLFGLLRRENACDLTDLITEVADSFMRLEHYNSALKYYHILEANGGSDNGYLHLKIAECYLCLKEKGQAIIYFHKGDVELSAYLANRFEMILYMIRMLLFWECSLTSVHMLEDNTDARLSLASLLLEDGKEDEAITLLSPPKLLDSVDQNSDKSNPWWLTEKIIMKLCHIYRAKGMPKDFIATIFPLVHESLSVEALRQKVKVKKRLPASVVHERAKVLDTPQTDNILCGIRPVAPKSDLLKASRAKKLLQKRAILKEEKKALAMAAGVEWHSDDSDDDSPVTYD</sequence>
<accession>A0ACC1AI58</accession>
<dbReference type="EMBL" id="CM047906">
    <property type="protein sequence ID" value="KAJ0086354.1"/>
    <property type="molecule type" value="Genomic_DNA"/>
</dbReference>
<proteinExistence type="predicted"/>